<keyword evidence="2 3" id="KW-0408">Iron</keyword>
<keyword evidence="5" id="KW-0472">Membrane</keyword>
<feature type="region of interest" description="Disordered" evidence="4">
    <location>
        <begin position="1"/>
        <end position="32"/>
    </location>
</feature>
<feature type="domain" description="Cytochrome c" evidence="7">
    <location>
        <begin position="183"/>
        <end position="338"/>
    </location>
</feature>
<evidence type="ECO:0000256" key="3">
    <source>
        <dbReference type="PROSITE-ProRule" id="PRU00433"/>
    </source>
</evidence>
<evidence type="ECO:0000256" key="4">
    <source>
        <dbReference type="SAM" id="MobiDB-lite"/>
    </source>
</evidence>
<keyword evidence="5" id="KW-1133">Transmembrane helix</keyword>
<gene>
    <name evidence="8" type="ORF">N4261_13920</name>
</gene>
<dbReference type="PROSITE" id="PS51007">
    <property type="entry name" value="CYTC"/>
    <property type="match status" value="1"/>
</dbReference>
<sequence length="338" mass="36799">MSGTDTSTGRTGTPTGSRSGSGSAPHSGQRRSTRSVAGALPWYRLPHLSLLLKFNLIFLVVFTIGLTVTGVLAREWLQAGAQEQVADRARLLMQSADAVNRYTADHVRPLLEGQLRERFVPEAVPAFSAHEVLATLSKAYEDYSYKAAMLNPTNPRNRAVGWEADVISQFARRPALTEFVGRRDIPGGEALYIAKPIRIANAACLGCHASPQTAPPTLVARYGPSNGFGWRLNETLGVEVVTVPMTLPLKQASQTFWLVMGALTMAFFLTGAALNLMLWHLVIRPVMHLAQIADRVSLGEDAPDFEVRSDDEIGVLAASFGRMRRSLDQAMAMLERGA</sequence>
<dbReference type="Pfam" id="PF11845">
    <property type="entry name" value="Tll0287-like"/>
    <property type="match status" value="1"/>
</dbReference>
<reference evidence="8" key="1">
    <citation type="submission" date="2022-10" db="EMBL/GenBank/DDBJ databases">
        <title>Characterization and whole genome sequencing of a new Roseateles species, isolated from fresh water.</title>
        <authorList>
            <person name="Guliayeva D.Y."/>
            <person name="Akhremchuk A.E."/>
            <person name="Sikolenko M.A."/>
            <person name="Valentovich L.N."/>
            <person name="Sidarenka A.V."/>
        </authorList>
    </citation>
    <scope>NUCLEOTIDE SEQUENCE</scope>
    <source>
        <strain evidence="8">BIM B-1768</strain>
    </source>
</reference>
<dbReference type="SUPFAM" id="SSF158472">
    <property type="entry name" value="HAMP domain-like"/>
    <property type="match status" value="1"/>
</dbReference>
<dbReference type="Proteomes" id="UP001064933">
    <property type="component" value="Chromosome"/>
</dbReference>
<organism evidence="8 9">
    <name type="scientific">Roseateles amylovorans</name>
    <dbReference type="NCBI Taxonomy" id="2978473"/>
    <lineage>
        <taxon>Bacteria</taxon>
        <taxon>Pseudomonadati</taxon>
        <taxon>Pseudomonadota</taxon>
        <taxon>Betaproteobacteria</taxon>
        <taxon>Burkholderiales</taxon>
        <taxon>Sphaerotilaceae</taxon>
        <taxon>Roseateles</taxon>
    </lineage>
</organism>
<keyword evidence="3" id="KW-0349">Heme</keyword>
<accession>A0ABY6ASG2</accession>
<feature type="domain" description="HAMP" evidence="6">
    <location>
        <begin position="280"/>
        <end position="332"/>
    </location>
</feature>
<dbReference type="SMART" id="SM00304">
    <property type="entry name" value="HAMP"/>
    <property type="match status" value="1"/>
</dbReference>
<keyword evidence="9" id="KW-1185">Reference proteome</keyword>
<evidence type="ECO:0000259" key="7">
    <source>
        <dbReference type="PROSITE" id="PS51007"/>
    </source>
</evidence>
<keyword evidence="1 3" id="KW-0479">Metal-binding</keyword>
<dbReference type="Gene3D" id="6.10.340.10">
    <property type="match status" value="1"/>
</dbReference>
<feature type="transmembrane region" description="Helical" evidence="5">
    <location>
        <begin position="255"/>
        <end position="282"/>
    </location>
</feature>
<evidence type="ECO:0000313" key="9">
    <source>
        <dbReference type="Proteomes" id="UP001064933"/>
    </source>
</evidence>
<protein>
    <submittedName>
        <fullName evidence="8">DUF3365 domain-containing protein</fullName>
    </submittedName>
</protein>
<dbReference type="Pfam" id="PF00672">
    <property type="entry name" value="HAMP"/>
    <property type="match status" value="1"/>
</dbReference>
<dbReference type="CDD" id="cd06225">
    <property type="entry name" value="HAMP"/>
    <property type="match status" value="1"/>
</dbReference>
<dbReference type="InterPro" id="IPR021796">
    <property type="entry name" value="Tll0287-like_dom"/>
</dbReference>
<evidence type="ECO:0000259" key="6">
    <source>
        <dbReference type="PROSITE" id="PS50885"/>
    </source>
</evidence>
<dbReference type="EMBL" id="CP104562">
    <property type="protein sequence ID" value="UXH76171.1"/>
    <property type="molecule type" value="Genomic_DNA"/>
</dbReference>
<evidence type="ECO:0000256" key="2">
    <source>
        <dbReference type="ARBA" id="ARBA00023004"/>
    </source>
</evidence>
<feature type="transmembrane region" description="Helical" evidence="5">
    <location>
        <begin position="50"/>
        <end position="73"/>
    </location>
</feature>
<evidence type="ECO:0000256" key="5">
    <source>
        <dbReference type="SAM" id="Phobius"/>
    </source>
</evidence>
<evidence type="ECO:0000313" key="8">
    <source>
        <dbReference type="EMBL" id="UXH76171.1"/>
    </source>
</evidence>
<dbReference type="PROSITE" id="PS50885">
    <property type="entry name" value="HAMP"/>
    <property type="match status" value="1"/>
</dbReference>
<keyword evidence="5" id="KW-0812">Transmembrane</keyword>
<dbReference type="InterPro" id="IPR009056">
    <property type="entry name" value="Cyt_c-like_dom"/>
</dbReference>
<feature type="compositionally biased region" description="Low complexity" evidence="4">
    <location>
        <begin position="1"/>
        <end position="23"/>
    </location>
</feature>
<name>A0ABY6ASG2_9BURK</name>
<proteinExistence type="predicted"/>
<evidence type="ECO:0000256" key="1">
    <source>
        <dbReference type="ARBA" id="ARBA00022723"/>
    </source>
</evidence>
<dbReference type="InterPro" id="IPR003660">
    <property type="entry name" value="HAMP_dom"/>
</dbReference>
<dbReference type="RefSeq" id="WP_261755903.1">
    <property type="nucleotide sequence ID" value="NZ_CP104562.2"/>
</dbReference>